<sequence>MHEILRTNDPVLLSFARATLEGEGIECLVLDGNMSVLEGSLGILASRMLVPDDEAARARQLLVENGLAHELRPERQ</sequence>
<protein>
    <submittedName>
        <fullName evidence="2">DUF2007 domain-containing protein</fullName>
    </submittedName>
</protein>
<dbReference type="EMBL" id="JADBEO010000016">
    <property type="protein sequence ID" value="MDR4306811.1"/>
    <property type="molecule type" value="Genomic_DNA"/>
</dbReference>
<evidence type="ECO:0000313" key="3">
    <source>
        <dbReference type="Proteomes" id="UP001181622"/>
    </source>
</evidence>
<dbReference type="InterPro" id="IPR011322">
    <property type="entry name" value="N-reg_PII-like_a/b"/>
</dbReference>
<proteinExistence type="predicted"/>
<keyword evidence="3" id="KW-1185">Reference proteome</keyword>
<dbReference type="RefSeq" id="WP_309391022.1">
    <property type="nucleotide sequence ID" value="NZ_JADBEO010000016.1"/>
</dbReference>
<dbReference type="InterPro" id="IPR018551">
    <property type="entry name" value="DUF2007"/>
</dbReference>
<dbReference type="Gene3D" id="3.30.70.790">
    <property type="entry name" value="UreE, C-terminal domain"/>
    <property type="match status" value="1"/>
</dbReference>
<reference evidence="2" key="1">
    <citation type="submission" date="2020-10" db="EMBL/GenBank/DDBJ databases">
        <authorList>
            <person name="Abbas A."/>
            <person name="Razzaq R."/>
            <person name="Waqas M."/>
            <person name="Abbas N."/>
            <person name="Nielsen T.K."/>
            <person name="Hansen L.H."/>
            <person name="Hussain S."/>
            <person name="Shahid M."/>
        </authorList>
    </citation>
    <scope>NUCLEOTIDE SEQUENCE</scope>
    <source>
        <strain evidence="2">S14</strain>
    </source>
</reference>
<feature type="domain" description="DUF2007" evidence="1">
    <location>
        <begin position="1"/>
        <end position="64"/>
    </location>
</feature>
<evidence type="ECO:0000259" key="1">
    <source>
        <dbReference type="Pfam" id="PF09413"/>
    </source>
</evidence>
<dbReference type="SUPFAM" id="SSF54913">
    <property type="entry name" value="GlnB-like"/>
    <property type="match status" value="1"/>
</dbReference>
<evidence type="ECO:0000313" key="2">
    <source>
        <dbReference type="EMBL" id="MDR4306811.1"/>
    </source>
</evidence>
<name>A0ABU1DFC1_9HYPH</name>
<comment type="caution">
    <text evidence="2">The sequence shown here is derived from an EMBL/GenBank/DDBJ whole genome shotgun (WGS) entry which is preliminary data.</text>
</comment>
<gene>
    <name evidence="2" type="ORF">IHQ68_09290</name>
</gene>
<dbReference type="Proteomes" id="UP001181622">
    <property type="component" value="Unassembled WGS sequence"/>
</dbReference>
<dbReference type="Pfam" id="PF09413">
    <property type="entry name" value="DUF2007"/>
    <property type="match status" value="1"/>
</dbReference>
<organism evidence="2 3">
    <name type="scientific">Chelatococcus sambhunathii</name>
    <dbReference type="NCBI Taxonomy" id="363953"/>
    <lineage>
        <taxon>Bacteria</taxon>
        <taxon>Pseudomonadati</taxon>
        <taxon>Pseudomonadota</taxon>
        <taxon>Alphaproteobacteria</taxon>
        <taxon>Hyphomicrobiales</taxon>
        <taxon>Chelatococcaceae</taxon>
        <taxon>Chelatococcus</taxon>
    </lineage>
</organism>
<accession>A0ABU1DFC1</accession>